<proteinExistence type="predicted"/>
<dbReference type="Proteomes" id="UP000247673">
    <property type="component" value="Unassembled WGS sequence"/>
</dbReference>
<dbReference type="AlphaFoldDB" id="A0A2V4DTN1"/>
<dbReference type="RefSeq" id="WP_110447455.1">
    <property type="nucleotide sequence ID" value="NZ_CP132381.1"/>
</dbReference>
<sequence>MQTKIIENKIYEQAQGIKATLDTAYKERQDTLDKILNLKNEQASIYQKIATIYLKESPENSDSQVQNIIKQLQGLYSDLTSKLSKLEKQTGQYQQQLTNTLAKLDELTTQKVLQLESDPDYVSSFNRFTIEQENLEKITKDYEVCQKEFSKKLAEYSKNNYYNYLIKRNYGEDNYKGRWIFRNLDESLAEFVHFNENYKNQKILESLMKESQFKYDNQKKLYDLALKQKNNKEQLVENSLKLPQLKTELAKIEQDLDKAECQKQEAYNTLNDTQSGQSVQFKNLSSKLAKLLENQSIKKLEQLTLQTKSKEDDILLKKIPELDKQIKKLEQRIPHFQQSIGNLEDIFIRFNQTLNLFRQNNIPSSFYEYKISSNTLNNLLNNLIEYGDSPEKIVMELLARRVLRNNTTSSSTNSGWSILSSSSSSSSRRSSRSSSWSSNSSRTSSSSSSSSSSRNSYSSSSSSGGGGYRTTDSF</sequence>
<dbReference type="EMBL" id="QGLO01000004">
    <property type="protein sequence ID" value="PXY91491.1"/>
    <property type="molecule type" value="Genomic_DNA"/>
</dbReference>
<keyword evidence="1" id="KW-0175">Coiled coil</keyword>
<name>A0A2V4DTN1_9GAMM</name>
<dbReference type="OrthoDB" id="6636686at2"/>
<evidence type="ECO:0000256" key="2">
    <source>
        <dbReference type="SAM" id="MobiDB-lite"/>
    </source>
</evidence>
<organism evidence="3 4">
    <name type="scientific">Gilliamella apis</name>
    <dbReference type="NCBI Taxonomy" id="1970738"/>
    <lineage>
        <taxon>Bacteria</taxon>
        <taxon>Pseudomonadati</taxon>
        <taxon>Pseudomonadota</taxon>
        <taxon>Gammaproteobacteria</taxon>
        <taxon>Orbales</taxon>
        <taxon>Orbaceae</taxon>
        <taxon>Gilliamella</taxon>
    </lineage>
</organism>
<feature type="coiled-coil region" evidence="1">
    <location>
        <begin position="69"/>
        <end position="96"/>
    </location>
</feature>
<comment type="caution">
    <text evidence="3">The sequence shown here is derived from an EMBL/GenBank/DDBJ whole genome shotgun (WGS) entry which is preliminary data.</text>
</comment>
<gene>
    <name evidence="3" type="ORF">DKK78_03970</name>
</gene>
<evidence type="ECO:0000313" key="3">
    <source>
        <dbReference type="EMBL" id="PXY91491.1"/>
    </source>
</evidence>
<feature type="region of interest" description="Disordered" evidence="2">
    <location>
        <begin position="407"/>
        <end position="474"/>
    </location>
</feature>
<accession>A0A2V4DTN1</accession>
<feature type="coiled-coil region" evidence="1">
    <location>
        <begin position="242"/>
        <end position="269"/>
    </location>
</feature>
<keyword evidence="4" id="KW-1185">Reference proteome</keyword>
<evidence type="ECO:0000256" key="1">
    <source>
        <dbReference type="SAM" id="Coils"/>
    </source>
</evidence>
<protein>
    <submittedName>
        <fullName evidence="3">Uncharacterized protein</fullName>
    </submittedName>
</protein>
<feature type="compositionally biased region" description="Low complexity" evidence="2">
    <location>
        <begin position="407"/>
        <end position="462"/>
    </location>
</feature>
<reference evidence="3 4" key="1">
    <citation type="submission" date="2018-05" db="EMBL/GenBank/DDBJ databases">
        <title>Reference genomes for bee gut microbiota database.</title>
        <authorList>
            <person name="Ellegaard K.M."/>
        </authorList>
    </citation>
    <scope>NUCLEOTIDE SEQUENCE [LARGE SCALE GENOMIC DNA]</scope>
    <source>
        <strain evidence="3 4">ESL0172</strain>
    </source>
</reference>
<evidence type="ECO:0000313" key="4">
    <source>
        <dbReference type="Proteomes" id="UP000247673"/>
    </source>
</evidence>